<reference evidence="7" key="1">
    <citation type="submission" date="2021-02" db="EMBL/GenBank/DDBJ databases">
        <title>Thiocyanate and organic carbon inputs drive convergent selection for specific autotrophic Afipia and Thiobacillus strains within complex microbiomes.</title>
        <authorList>
            <person name="Huddy R.J."/>
            <person name="Sachdeva R."/>
            <person name="Kadzinga F."/>
            <person name="Kantor R.S."/>
            <person name="Harrison S.T.L."/>
            <person name="Banfield J.F."/>
        </authorList>
    </citation>
    <scope>NUCLEOTIDE SEQUENCE</scope>
    <source>
        <strain evidence="7">SCN18_13_7_16_R3_B_64_19</strain>
    </source>
</reference>
<dbReference type="InterPro" id="IPR011010">
    <property type="entry name" value="DNA_brk_join_enz"/>
</dbReference>
<comment type="caution">
    <text evidence="7">The sequence shown here is derived from an EMBL/GenBank/DDBJ whole genome shotgun (WGS) entry which is preliminary data.</text>
</comment>
<dbReference type="InterPro" id="IPR044068">
    <property type="entry name" value="CB"/>
</dbReference>
<dbReference type="PANTHER" id="PTHR30349">
    <property type="entry name" value="PHAGE INTEGRASE-RELATED"/>
    <property type="match status" value="1"/>
</dbReference>
<evidence type="ECO:0000256" key="3">
    <source>
        <dbReference type="ARBA" id="ARBA00023172"/>
    </source>
</evidence>
<protein>
    <submittedName>
        <fullName evidence="7">Site-specific integrase</fullName>
    </submittedName>
</protein>
<dbReference type="PROSITE" id="PS51900">
    <property type="entry name" value="CB"/>
    <property type="match status" value="1"/>
</dbReference>
<name>A0A8I1SVQ6_THIA3</name>
<dbReference type="PROSITE" id="PS51898">
    <property type="entry name" value="TYR_RECOMBINASE"/>
    <property type="match status" value="1"/>
</dbReference>
<dbReference type="Gene3D" id="1.10.443.10">
    <property type="entry name" value="Intergrase catalytic core"/>
    <property type="match status" value="1"/>
</dbReference>
<dbReference type="Proteomes" id="UP000664800">
    <property type="component" value="Unassembled WGS sequence"/>
</dbReference>
<keyword evidence="3" id="KW-0233">DNA recombination</keyword>
<evidence type="ECO:0000256" key="1">
    <source>
        <dbReference type="ARBA" id="ARBA00022908"/>
    </source>
</evidence>
<dbReference type="Gene3D" id="1.10.150.130">
    <property type="match status" value="1"/>
</dbReference>
<gene>
    <name evidence="7" type="ORF">J0I24_09665</name>
</gene>
<dbReference type="GO" id="GO:0015074">
    <property type="term" value="P:DNA integration"/>
    <property type="evidence" value="ECO:0007669"/>
    <property type="project" value="UniProtKB-KW"/>
</dbReference>
<dbReference type="GO" id="GO:0006310">
    <property type="term" value="P:DNA recombination"/>
    <property type="evidence" value="ECO:0007669"/>
    <property type="project" value="UniProtKB-KW"/>
</dbReference>
<evidence type="ECO:0000313" key="7">
    <source>
        <dbReference type="EMBL" id="MBN8744562.1"/>
    </source>
</evidence>
<dbReference type="InterPro" id="IPR002104">
    <property type="entry name" value="Integrase_catalytic"/>
</dbReference>
<dbReference type="AlphaFoldDB" id="A0A8I1SVQ6"/>
<dbReference type="CDD" id="cd00796">
    <property type="entry name" value="INT_Rci_Hp1_C"/>
    <property type="match status" value="1"/>
</dbReference>
<evidence type="ECO:0000256" key="2">
    <source>
        <dbReference type="ARBA" id="ARBA00023125"/>
    </source>
</evidence>
<dbReference type="EMBL" id="JAFKMR010000018">
    <property type="protein sequence ID" value="MBN8744562.1"/>
    <property type="molecule type" value="Genomic_DNA"/>
</dbReference>
<proteinExistence type="predicted"/>
<keyword evidence="2 4" id="KW-0238">DNA-binding</keyword>
<dbReference type="InterPro" id="IPR010998">
    <property type="entry name" value="Integrase_recombinase_N"/>
</dbReference>
<organism evidence="7 8">
    <name type="scientific">Thiomonas arsenitoxydans (strain DSM 22701 / CIP 110005 / 3As)</name>
    <dbReference type="NCBI Taxonomy" id="426114"/>
    <lineage>
        <taxon>Bacteria</taxon>
        <taxon>Pseudomonadati</taxon>
        <taxon>Pseudomonadota</taxon>
        <taxon>Betaproteobacteria</taxon>
        <taxon>Burkholderiales</taxon>
        <taxon>Thiomonas</taxon>
    </lineage>
</organism>
<keyword evidence="1" id="KW-0229">DNA integration</keyword>
<dbReference type="SUPFAM" id="SSF56349">
    <property type="entry name" value="DNA breaking-rejoining enzymes"/>
    <property type="match status" value="1"/>
</dbReference>
<dbReference type="Pfam" id="PF00589">
    <property type="entry name" value="Phage_integrase"/>
    <property type="match status" value="1"/>
</dbReference>
<sequence length="338" mass="37985">MASFQKRAGAWRALIRRKGYPAISNTFDTKAEAEAWARKTESEIDRGQHVDHRPAKAITFADCLRRYSAEVSAKKKGAKQERSRIAFLLEQSFAKRAIGDLRGDDFARYRNARLKAVSPASVRLELALVSHLFSTAIKEWGIGVTTNPVKQIAKPKVQNARDRRFVGEEEARLFVAIDAICAQRHGRAVVHPRDWLRQLITVALETAMRQGELLSMTWENLHVAERYVLLPDTKNGTARRVPLSRAALDAIASTPRQASSPRIFALSQTMVKQNWLPAIKAAGIQDFHFHDLRHEATSRMARKLPMHDLMKVTGHKTAAMLARYYHPIPADLAAALDA</sequence>
<feature type="domain" description="Tyr recombinase" evidence="5">
    <location>
        <begin position="172"/>
        <end position="337"/>
    </location>
</feature>
<evidence type="ECO:0000256" key="4">
    <source>
        <dbReference type="PROSITE-ProRule" id="PRU01248"/>
    </source>
</evidence>
<accession>A0A8I1SVQ6</accession>
<dbReference type="GO" id="GO:0003677">
    <property type="term" value="F:DNA binding"/>
    <property type="evidence" value="ECO:0007669"/>
    <property type="project" value="UniProtKB-UniRule"/>
</dbReference>
<dbReference type="PANTHER" id="PTHR30349:SF94">
    <property type="entry name" value="INTEGRASE_RECOMBINASE HI_1414-RELATED"/>
    <property type="match status" value="1"/>
</dbReference>
<dbReference type="RefSeq" id="WP_276730516.1">
    <property type="nucleotide sequence ID" value="NZ_JAFKMR010000018.1"/>
</dbReference>
<dbReference type="InterPro" id="IPR013762">
    <property type="entry name" value="Integrase-like_cat_sf"/>
</dbReference>
<feature type="domain" description="Core-binding (CB)" evidence="6">
    <location>
        <begin position="58"/>
        <end position="137"/>
    </location>
</feature>
<evidence type="ECO:0000313" key="8">
    <source>
        <dbReference type="Proteomes" id="UP000664800"/>
    </source>
</evidence>
<evidence type="ECO:0000259" key="6">
    <source>
        <dbReference type="PROSITE" id="PS51900"/>
    </source>
</evidence>
<dbReference type="InterPro" id="IPR050090">
    <property type="entry name" value="Tyrosine_recombinase_XerCD"/>
</dbReference>
<evidence type="ECO:0000259" key="5">
    <source>
        <dbReference type="PROSITE" id="PS51898"/>
    </source>
</evidence>